<organism evidence="1 2">
    <name type="scientific">Owenia fusiformis</name>
    <name type="common">Polychaete worm</name>
    <dbReference type="NCBI Taxonomy" id="6347"/>
    <lineage>
        <taxon>Eukaryota</taxon>
        <taxon>Metazoa</taxon>
        <taxon>Spiralia</taxon>
        <taxon>Lophotrochozoa</taxon>
        <taxon>Annelida</taxon>
        <taxon>Polychaeta</taxon>
        <taxon>Sedentaria</taxon>
        <taxon>Canalipalpata</taxon>
        <taxon>Sabellida</taxon>
        <taxon>Oweniida</taxon>
        <taxon>Oweniidae</taxon>
        <taxon>Owenia</taxon>
    </lineage>
</organism>
<reference evidence="1" key="1">
    <citation type="submission" date="2022-03" db="EMBL/GenBank/DDBJ databases">
        <authorList>
            <person name="Martin C."/>
        </authorList>
    </citation>
    <scope>NUCLEOTIDE SEQUENCE</scope>
</reference>
<protein>
    <submittedName>
        <fullName evidence="1">Uncharacterized protein</fullName>
    </submittedName>
</protein>
<evidence type="ECO:0000313" key="2">
    <source>
        <dbReference type="Proteomes" id="UP000749559"/>
    </source>
</evidence>
<dbReference type="OrthoDB" id="6160741at2759"/>
<dbReference type="AlphaFoldDB" id="A0A8J1UMB7"/>
<proteinExistence type="predicted"/>
<accession>A0A8J1UMB7</accession>
<dbReference type="Gene3D" id="3.30.460.90">
    <property type="match status" value="1"/>
</dbReference>
<name>A0A8J1UMB7_OWEFU</name>
<evidence type="ECO:0000313" key="1">
    <source>
        <dbReference type="EMBL" id="CAH1793995.1"/>
    </source>
</evidence>
<dbReference type="Proteomes" id="UP000749559">
    <property type="component" value="Unassembled WGS sequence"/>
</dbReference>
<dbReference type="EMBL" id="CAIIXF020000009">
    <property type="protein sequence ID" value="CAH1793995.1"/>
    <property type="molecule type" value="Genomic_DNA"/>
</dbReference>
<gene>
    <name evidence="1" type="ORF">OFUS_LOCUS18768</name>
</gene>
<keyword evidence="2" id="KW-1185">Reference proteome</keyword>
<comment type="caution">
    <text evidence="1">The sequence shown here is derived from an EMBL/GenBank/DDBJ whole genome shotgun (WGS) entry which is preliminary data.</text>
</comment>
<sequence>MAMARATFDTSGKYKPIHPGYARLTEFVNVTAAKVDIFSKYTDVELEHHTKYIMDFVRLICSGFGEYNKLFKTKEPIPRGSYFDKTKIISPTEYDFLNPLSLSDDASVQVCDVSDDCGLAGHGYGVVNIHPGQLQQQLLDLYSTEDYDEYDCDSDDDYVLIKHPPYEVILHSSHDSLGAPGDVYWLTTNISESLHTEMHTYLENTHGSHYIGERYHKYEQHPSYTLGEFSMHEDLHGPSVWLRVGGPLGTTDIDLCFCIRGTQGSVLVPIDLYCDKCPSYIHWTESIVEPQHPGAPDHQLHNPTGHHKQLFLVLKYISHLYSKIYWHIYNARSHLISSYSYKLLIMHHQKHCTGSDFYIGRCFEDVVEYIFNQFRGDDDDSDLYRLYREDIYLPDTYYPDREVRVVNGYSNRMELTVLLFMLKHVKHSNDTQWWQKLLDDEFPNNVSSGDVLFQSLLDLVKHVWDALLQGELTEHIDWQHEDGTRTHLTITRY</sequence>